<dbReference type="CDD" id="cd23246">
    <property type="entry name" value="Alphaflexiviridae_RdRp"/>
    <property type="match status" value="1"/>
</dbReference>
<dbReference type="GO" id="GO:0006396">
    <property type="term" value="P:RNA processing"/>
    <property type="evidence" value="ECO:0007669"/>
    <property type="project" value="InterPro"/>
</dbReference>
<evidence type="ECO:0000256" key="2">
    <source>
        <dbReference type="ARBA" id="ARBA00012552"/>
    </source>
</evidence>
<feature type="domain" description="RdRp catalytic" evidence="13">
    <location>
        <begin position="1166"/>
        <end position="1273"/>
    </location>
</feature>
<keyword evidence="5" id="KW-0808">Transferase</keyword>
<dbReference type="InterPro" id="IPR027417">
    <property type="entry name" value="P-loop_NTPase"/>
</dbReference>
<evidence type="ECO:0000256" key="9">
    <source>
        <dbReference type="ARBA" id="ARBA00022840"/>
    </source>
</evidence>
<accession>A0A1V1FGD3</accession>
<evidence type="ECO:0000256" key="12">
    <source>
        <dbReference type="SAM" id="MobiDB-lite"/>
    </source>
</evidence>
<organism evidence="16">
    <name type="scientific">Plantago asiatica mosaic potexvirus</name>
    <name type="common">P1AMV</name>
    <dbReference type="NCBI Taxonomy" id="28354"/>
    <lineage>
        <taxon>Viruses</taxon>
        <taxon>Riboviria</taxon>
        <taxon>Orthornavirae</taxon>
        <taxon>Kitrinoviricota</taxon>
        <taxon>Alsuviricetes</taxon>
        <taxon>Tymovirales</taxon>
        <taxon>Alphaflexiviridae</taxon>
        <taxon>Potexvirus</taxon>
        <taxon>Potexvirus marmorplantagonis</taxon>
    </lineage>
</organism>
<keyword evidence="8" id="KW-0378">Hydrolase</keyword>
<dbReference type="EC" id="2.7.7.48" evidence="1"/>
<feature type="domain" description="(+)RNA virus helicase C-terminal" evidence="14">
    <location>
        <begin position="628"/>
        <end position="927"/>
    </location>
</feature>
<evidence type="ECO:0000256" key="11">
    <source>
        <dbReference type="ARBA" id="ARBA00025585"/>
    </source>
</evidence>
<name>A0A1V1FGD3_P1AMV</name>
<keyword evidence="6" id="KW-0548">Nucleotidyltransferase</keyword>
<keyword evidence="7" id="KW-0547">Nucleotide-binding</keyword>
<organismHost>
    <name type="scientific">Plantago asiatica</name>
    <dbReference type="NCBI Taxonomy" id="197796"/>
</organismHost>
<sequence>MSNVRNVFSQLTDPSLKAVIQDEAYRTLKRELAQTRHTNPFAQSPEAADALEKLGINSHPYAITPHTHAAAKAIESDLYEVVSHYLPKENPVAFLFMKPAKLRYFHRGPTHRDLFLNDHVEPKDVPRYPQETILSRLENIPTSIAFMGDTLHFLSPSFVTALFAHSPKLQTLYATLVLPPEALYRLRSLYPQIYTLTYSEDGFMYIPGGHAGASYFHRYDQLEWLTVGHLSAQGQPTVTAQRLETKGANHLFIFQRGNYMTPPKRTFTTADQYVTVPDIFLPERYNCRTPISKTIMMQMFFYIKSVKEAKERDIWAKFRQLISTKELQHYQPSEITLLVNYFEFTASLDSHTCFEDVLSGNLLQRLLRPIRADMQRIVQFFKGQPSFVKLIKALDWQPITLEFPVRSVKTHVRGPPGFQSPFTKPHPVNTDDGQTSKDFQDFTLRGAGTTHHTVAAALEATTECEAGHTCLKIATEHLTEPQLLALHNLGNTRCGGPLLPPATTSAQVEEPCPDLPPAPRAAEGQTQTPPQEEQGEQPRNVEPNELPWVAWLPKLNALGFEAREIQTDPSTGAMIMPITDTLDLPRATLPAHWEDPELQKILTTLRSLNRFPTPWTPDRARARAFTSDVKNSRTGKALHRESLVWKETQTLLTDTADVDLAISVIHGAGGSGKSQALQTLLRQDPTLPIEVVLPTNELRLDWLRKLPHNPPEQFRTFERAFVCSRSPVVIFDDYGKLPQGYLEAFAMTHANLELVILTGDPRQSTHHEANEEALISKLTPATAVFAQLSRYYINATHRNSKFLANKLGVYSSNPCPLKVTYGFQPQPGLHLLVPSLMKKAAFTDAGHKVSTYAGCQGITAPRVQILLDNDTTMCTKEVLYTALSRAVDSIHFVNSNAQSSAFWEKLEATPYLKTFLSLVREDKIMEFSASDDSPAPVAPPTTHFPVEGRSTTLDDFKEELDDKFDREIFNEAHGHTNCVQTDDTTIQLFSHQQAKDEALLWETIKARLTISTPEANLEEFRAKKDLGDILWVNYHKAMGLPKEQPDFSEDLWVRCAEEVQNTYLKKSINQIKGGERRQSPDFHTHEILIFLKSQWVKKMEKLGAKKIKPGQTIASFQQHAVMLYGTMARYMRRFRDALSPNNIMINCEKTPQDISRWVMNYWDFSKPSYANDFTAFDQSQDGAMLQFEILKAKYFNLPEWVIEGYLDIKLSPKIFLGTLSIMRLTGEGPTFDANTECNIAYTHTRFDIPEGTAQIYAGDDCAIAQVCPEKPSFTLLKNRLALQAKPAYTPQERGQWAEFCGYLITPKGLIKDPLKLHASLELAKAQKKAGVKDAITNVVANYSLDAKLAYSLGDDLQDLLSPRQAHLHQVTVRDLVKFGGSPFLNSD</sequence>
<evidence type="ECO:0000256" key="1">
    <source>
        <dbReference type="ARBA" id="ARBA00012494"/>
    </source>
</evidence>
<dbReference type="PROSITE" id="PS51743">
    <property type="entry name" value="ALPHAVIRUS_MT"/>
    <property type="match status" value="1"/>
</dbReference>
<dbReference type="PROSITE" id="PS51657">
    <property type="entry name" value="PSRV_HELICASE"/>
    <property type="match status" value="1"/>
</dbReference>
<reference evidence="16" key="1">
    <citation type="journal article" date="2017" name="Arch. Virol.">
        <title>Complete genome sequences of two highly divergent Japanese isolates of Plantago asiatica mosaic virus.</title>
        <authorList>
            <person name="Komatsu K."/>
            <person name="Yamashita K."/>
            <person name="Sugawara K."/>
            <person name="Verbeek M."/>
            <person name="Fujita N."/>
            <person name="Hanada K."/>
            <person name="Uehara-Ichiki T."/>
            <person name="Fuji S."/>
        </authorList>
    </citation>
    <scope>NUCLEOTIDE SEQUENCE</scope>
    <source>
        <strain evidence="16">Vi</strain>
    </source>
</reference>
<dbReference type="EC" id="3.6.4.13" evidence="2"/>
<dbReference type="Pfam" id="PF01660">
    <property type="entry name" value="Vmethyltransf"/>
    <property type="match status" value="1"/>
</dbReference>
<dbReference type="InterPro" id="IPR027351">
    <property type="entry name" value="(+)RNA_virus_helicase_core_dom"/>
</dbReference>
<dbReference type="EMBL" id="LC155796">
    <property type="protein sequence ID" value="BAX03478.1"/>
    <property type="molecule type" value="Genomic_RNA"/>
</dbReference>
<gene>
    <name evidence="16" type="primary">RdRp</name>
</gene>
<dbReference type="PROSITE" id="PS50507">
    <property type="entry name" value="RDRP_SSRNA_POS"/>
    <property type="match status" value="1"/>
</dbReference>
<evidence type="ECO:0000256" key="4">
    <source>
        <dbReference type="ARBA" id="ARBA00022484"/>
    </source>
</evidence>
<feature type="region of interest" description="Disordered" evidence="12">
    <location>
        <begin position="414"/>
        <end position="433"/>
    </location>
</feature>
<feature type="region of interest" description="Disordered" evidence="12">
    <location>
        <begin position="498"/>
        <end position="540"/>
    </location>
</feature>
<dbReference type="GO" id="GO:0003724">
    <property type="term" value="F:RNA helicase activity"/>
    <property type="evidence" value="ECO:0007669"/>
    <property type="project" value="UniProtKB-EC"/>
</dbReference>
<dbReference type="GO" id="GO:0039694">
    <property type="term" value="P:viral RNA genome replication"/>
    <property type="evidence" value="ECO:0007669"/>
    <property type="project" value="InterPro"/>
</dbReference>
<proteinExistence type="predicted"/>
<dbReference type="GO" id="GO:0005524">
    <property type="term" value="F:ATP binding"/>
    <property type="evidence" value="ECO:0007669"/>
    <property type="project" value="UniProtKB-KW"/>
</dbReference>
<dbReference type="GO" id="GO:0016556">
    <property type="term" value="P:mRNA modification"/>
    <property type="evidence" value="ECO:0007669"/>
    <property type="project" value="InterPro"/>
</dbReference>
<evidence type="ECO:0000259" key="14">
    <source>
        <dbReference type="PROSITE" id="PS51657"/>
    </source>
</evidence>
<protein>
    <recommendedName>
        <fullName evidence="3">RNA replication protein</fullName>
        <ecNumber evidence="1">2.7.7.48</ecNumber>
        <ecNumber evidence="2">3.6.4.13</ecNumber>
    </recommendedName>
</protein>
<evidence type="ECO:0000259" key="15">
    <source>
        <dbReference type="PROSITE" id="PS51743"/>
    </source>
</evidence>
<keyword evidence="9" id="KW-0067">ATP-binding</keyword>
<evidence type="ECO:0000313" key="16">
    <source>
        <dbReference type="EMBL" id="BAX03478.1"/>
    </source>
</evidence>
<dbReference type="GO" id="GO:0016787">
    <property type="term" value="F:hydrolase activity"/>
    <property type="evidence" value="ECO:0007669"/>
    <property type="project" value="UniProtKB-KW"/>
</dbReference>
<evidence type="ECO:0000259" key="13">
    <source>
        <dbReference type="PROSITE" id="PS50507"/>
    </source>
</evidence>
<evidence type="ECO:0000256" key="5">
    <source>
        <dbReference type="ARBA" id="ARBA00022679"/>
    </source>
</evidence>
<comment type="function">
    <text evidence="11">RNA replication. The central part of this protein possibly functions as an ATP-binding helicase.</text>
</comment>
<keyword evidence="4 16" id="KW-0696">RNA-directed RNA polymerase</keyword>
<dbReference type="InterPro" id="IPR002588">
    <property type="entry name" value="Alphavirus-like_MT_dom"/>
</dbReference>
<keyword evidence="10" id="KW-0693">Viral RNA replication</keyword>
<dbReference type="Gene3D" id="3.40.50.300">
    <property type="entry name" value="P-loop containing nucleotide triphosphate hydrolases"/>
    <property type="match status" value="1"/>
</dbReference>
<dbReference type="InterPro" id="IPR043502">
    <property type="entry name" value="DNA/RNA_pol_sf"/>
</dbReference>
<dbReference type="GO" id="GO:0006351">
    <property type="term" value="P:DNA-templated transcription"/>
    <property type="evidence" value="ECO:0007669"/>
    <property type="project" value="InterPro"/>
</dbReference>
<evidence type="ECO:0000256" key="7">
    <source>
        <dbReference type="ARBA" id="ARBA00022741"/>
    </source>
</evidence>
<evidence type="ECO:0000256" key="3">
    <source>
        <dbReference type="ARBA" id="ARBA00018318"/>
    </source>
</evidence>
<dbReference type="GO" id="GO:0003968">
    <property type="term" value="F:RNA-directed RNA polymerase activity"/>
    <property type="evidence" value="ECO:0007669"/>
    <property type="project" value="UniProtKB-KW"/>
</dbReference>
<dbReference type="GO" id="GO:0008174">
    <property type="term" value="F:mRNA methyltransferase activity"/>
    <property type="evidence" value="ECO:0007669"/>
    <property type="project" value="UniProtKB-UniRule"/>
</dbReference>
<dbReference type="Pfam" id="PF01443">
    <property type="entry name" value="Viral_helicase1"/>
    <property type="match status" value="1"/>
</dbReference>
<dbReference type="InterPro" id="IPR007094">
    <property type="entry name" value="RNA-dir_pol_PSvirus"/>
</dbReference>
<dbReference type="Pfam" id="PF00978">
    <property type="entry name" value="RdRP_2"/>
    <property type="match status" value="1"/>
</dbReference>
<evidence type="ECO:0000256" key="10">
    <source>
        <dbReference type="ARBA" id="ARBA00022953"/>
    </source>
</evidence>
<feature type="domain" description="Alphavirus-like MT" evidence="15">
    <location>
        <begin position="59"/>
        <end position="225"/>
    </location>
</feature>
<evidence type="ECO:0000256" key="8">
    <source>
        <dbReference type="ARBA" id="ARBA00022801"/>
    </source>
</evidence>
<dbReference type="InterPro" id="IPR001788">
    <property type="entry name" value="RNA-dep_RNA_pol_alsuvir"/>
</dbReference>
<evidence type="ECO:0000256" key="6">
    <source>
        <dbReference type="ARBA" id="ARBA00022695"/>
    </source>
</evidence>
<dbReference type="SUPFAM" id="SSF56672">
    <property type="entry name" value="DNA/RNA polymerases"/>
    <property type="match status" value="1"/>
</dbReference>
<dbReference type="GO" id="GO:0003723">
    <property type="term" value="F:RNA binding"/>
    <property type="evidence" value="ECO:0007669"/>
    <property type="project" value="InterPro"/>
</dbReference>
<feature type="compositionally biased region" description="Low complexity" evidence="12">
    <location>
        <begin position="523"/>
        <end position="532"/>
    </location>
</feature>